<keyword evidence="7 8" id="KW-0802">TPR repeat</keyword>
<keyword evidence="4" id="KW-0328">Glycosyltransferase</keyword>
<keyword evidence="5 12" id="KW-0808">Transferase</keyword>
<evidence type="ECO:0000256" key="7">
    <source>
        <dbReference type="ARBA" id="ARBA00022803"/>
    </source>
</evidence>
<dbReference type="Pfam" id="PF13469">
    <property type="entry name" value="Sulfotransfer_3"/>
    <property type="match status" value="1"/>
</dbReference>
<dbReference type="Pfam" id="PF05050">
    <property type="entry name" value="Methyltransf_21"/>
    <property type="match status" value="1"/>
</dbReference>
<keyword evidence="6" id="KW-0677">Repeat</keyword>
<dbReference type="Gene3D" id="3.40.50.300">
    <property type="entry name" value="P-loop containing nucleotide triphosphate hydrolases"/>
    <property type="match status" value="1"/>
</dbReference>
<evidence type="ECO:0000256" key="2">
    <source>
        <dbReference type="ARBA" id="ARBA00005386"/>
    </source>
</evidence>
<dbReference type="SUPFAM" id="SSF52540">
    <property type="entry name" value="P-loop containing nucleoside triphosphate hydrolases"/>
    <property type="match status" value="1"/>
</dbReference>
<dbReference type="Pfam" id="PF14559">
    <property type="entry name" value="TPR_19"/>
    <property type="match status" value="1"/>
</dbReference>
<dbReference type="Gene3D" id="3.40.50.11380">
    <property type="match status" value="1"/>
</dbReference>
<proteinExistence type="inferred from homology"/>
<dbReference type="InterPro" id="IPR011990">
    <property type="entry name" value="TPR-like_helical_dom_sf"/>
</dbReference>
<dbReference type="GO" id="GO:0008168">
    <property type="term" value="F:methyltransferase activity"/>
    <property type="evidence" value="ECO:0007669"/>
    <property type="project" value="UniProtKB-KW"/>
</dbReference>
<feature type="domain" description="O-GlcNAc transferase C-terminal" evidence="11">
    <location>
        <begin position="239"/>
        <end position="394"/>
    </location>
</feature>
<organism evidence="12 13">
    <name type="scientific">Onishia taeanensis</name>
    <dbReference type="NCBI Taxonomy" id="284577"/>
    <lineage>
        <taxon>Bacteria</taxon>
        <taxon>Pseudomonadati</taxon>
        <taxon>Pseudomonadota</taxon>
        <taxon>Gammaproteobacteria</taxon>
        <taxon>Oceanospirillales</taxon>
        <taxon>Halomonadaceae</taxon>
        <taxon>Onishia</taxon>
    </lineage>
</organism>
<dbReference type="Pfam" id="PF13181">
    <property type="entry name" value="TPR_8"/>
    <property type="match status" value="2"/>
</dbReference>
<protein>
    <recommendedName>
        <fullName evidence="3">protein O-GlcNAc transferase</fullName>
        <ecNumber evidence="3">2.4.1.255</ecNumber>
    </recommendedName>
</protein>
<feature type="repeat" description="TPR" evidence="8">
    <location>
        <begin position="60"/>
        <end position="93"/>
    </location>
</feature>
<feature type="region of interest" description="Disordered" evidence="9">
    <location>
        <begin position="938"/>
        <end position="975"/>
    </location>
</feature>
<dbReference type="InterPro" id="IPR027417">
    <property type="entry name" value="P-loop_NTPase"/>
</dbReference>
<comment type="pathway">
    <text evidence="1">Protein modification; protein glycosylation.</text>
</comment>
<dbReference type="SMART" id="SM00028">
    <property type="entry name" value="TPR"/>
    <property type="match status" value="5"/>
</dbReference>
<evidence type="ECO:0000256" key="8">
    <source>
        <dbReference type="PROSITE-ProRule" id="PRU00339"/>
    </source>
</evidence>
<dbReference type="SUPFAM" id="SSF53335">
    <property type="entry name" value="S-adenosyl-L-methionine-dependent methyltransferases"/>
    <property type="match status" value="1"/>
</dbReference>
<comment type="similarity">
    <text evidence="2">Belongs to the glycosyltransferase 41 family. O-GlcNAc transferase subfamily.</text>
</comment>
<feature type="domain" description="Methyltransferase FkbM" evidence="10">
    <location>
        <begin position="989"/>
        <end position="1155"/>
    </location>
</feature>
<evidence type="ECO:0000256" key="4">
    <source>
        <dbReference type="ARBA" id="ARBA00022676"/>
    </source>
</evidence>
<accession>A0A1G7REF8</accession>
<evidence type="ECO:0000256" key="6">
    <source>
        <dbReference type="ARBA" id="ARBA00022737"/>
    </source>
</evidence>
<dbReference type="InterPro" id="IPR029489">
    <property type="entry name" value="OGT/SEC/SPY_C"/>
</dbReference>
<feature type="compositionally biased region" description="Basic and acidic residues" evidence="9">
    <location>
        <begin position="950"/>
        <end position="967"/>
    </location>
</feature>
<reference evidence="12 13" key="1">
    <citation type="submission" date="2016-10" db="EMBL/GenBank/DDBJ databases">
        <authorList>
            <person name="de Groot N.N."/>
        </authorList>
    </citation>
    <scope>NUCLEOTIDE SEQUENCE [LARGE SCALE GENOMIC DNA]</scope>
    <source>
        <strain evidence="12 13">BH539</strain>
    </source>
</reference>
<sequence>MSKRNRQKDSTTRRPSGKKNAHDKKHAALLKKAQKLTDAGDHRRACELLEDVIENEPRHPEAHALLGRAMHRLGKLESAYDHLQLAVDNDPTYAYAHNYLAYLYRYSDRKQLSLEHAKKACKSSDKNADYHVTLGNAYGALHYYKEAQSAYEKALLIDNKSFSAANNLANILKSSGDLEKSLKYYDLAQSIKPDAYFVFSNRITTLHYIPNYPYDAIANECKRWNTLFAPATTPERPKTDTSEPTRTLRIGLFSDGFRRHPVGYMSLNVMKHLSKSSFELIYYSSNNDEDGITKGFKSTATKWQPIQHLNDQDFYRQIVDDKIDILIDMTGHNAGNRMLTVSMEPAPVIVKWIGGLINTTGVRAIDYLISDAIETPEGVDQNYTENLIRLPDDYICYTPPQHAPDIGVLPATQSGVITFGCFNNPEKINEDLVREWAKLLHQIPNSRIYLKGMQFESPAKCQQIETAFSNNDIPVDRLTIEGPSGHRELLDCYNKVDIALDPWPYSGGLTTCEALYMGVPVITLPGPTFAGRHSATHLVNAGLPELVTNSWEEYRQRAEELSSDLDSLSTIRENLRDILRQSPVCDNPSFTRHFKTMLRAIWQRHCDEKPPAPLTFNKAGEAQFKDEKTPVRIQSADVSEAENDATFQWQFDGKLIAVDNGGQLLHNDVIRQLLQRNALELIAFDPSSIALESSLKQHNGVHYYPNTSLGNGQQGVLHACLDPKLSSTLPPLGNDDQQEATYKDSQVLTRLPLNTIAIDSIEGLPSIDWLVLDELNDATDILDNGTKALKNTLLLHVRVAFQPTHERQPNLGEVQHWASRHGFRFYRLHEPRHRSQIPSRKDLKERQATNLVSADALFIPSQNRLRDLTDSQRLKLAFLLHNAYGIKDLAYSLINQADQAASEKYLAAQDMISGAEFLSGNKQAVTSYDEDKRKVEAQLKNQSQPPQLTDDNKKESSRITKEVHRAPLGEPPQQPHYDWCIDKQIQVVDIGANPIDGTPPYTGLLEQGAVSLVGFEPQREALKKLEMRKGPHETYLPYVVGDGAEASLYLCKAPGMTSTLKPNKAVLDHFHGYPVWGTVEKIERVDTKRLDDLEEVGDIDWLKIDIQGGELTVFKNAKNKLSNTLVIQTEVNFIRLYENQPLFAEVDQWMREQGFMLHALLEQRKRLFAPLVINRQVHNGINQLTTADAVYIRDINQLESISDDEKKKMALILHAAYGSYDLAYRILQDCKNIDMESYVKNIKSDININIGKEKKIEKNVFVVGCGHTGTTLMASILGAHSAIHTVMRETNWFLSNGESFPSEYNNEALHAEAQGKTILCEKTPRHLYKIEEMRKKLPQSKFIIMVRDVKDVVFSLKNRSGDFSSSLRRWIDDNRKAMTHLNDEDTLLVYYEDIVASPQETLKKVCSFIGVPFETTMLDFSESNKTWFGVTPKETDGKGERNHLQRRAWQMTQPLQDRRGIWRGELSDEEVSIINHETDDIMRCLGYS</sequence>
<dbReference type="Pfam" id="PF13844">
    <property type="entry name" value="Glyco_transf_41"/>
    <property type="match status" value="2"/>
</dbReference>
<feature type="region of interest" description="Disordered" evidence="9">
    <location>
        <begin position="1"/>
        <end position="29"/>
    </location>
</feature>
<evidence type="ECO:0000259" key="11">
    <source>
        <dbReference type="Pfam" id="PF13844"/>
    </source>
</evidence>
<gene>
    <name evidence="12" type="ORF">SAMN05216571_104192</name>
</gene>
<evidence type="ECO:0000313" key="12">
    <source>
        <dbReference type="EMBL" id="SDG08559.1"/>
    </source>
</evidence>
<evidence type="ECO:0000256" key="9">
    <source>
        <dbReference type="SAM" id="MobiDB-lite"/>
    </source>
</evidence>
<dbReference type="STRING" id="284577.SAMN05216571_104192"/>
<dbReference type="SUPFAM" id="SSF48452">
    <property type="entry name" value="TPR-like"/>
    <property type="match status" value="1"/>
</dbReference>
<feature type="compositionally biased region" description="Basic residues" evidence="9">
    <location>
        <begin position="15"/>
        <end position="29"/>
    </location>
</feature>
<dbReference type="InterPro" id="IPR051939">
    <property type="entry name" value="Glycosyltr_41/O-GlcNAc_trsf"/>
</dbReference>
<evidence type="ECO:0000256" key="5">
    <source>
        <dbReference type="ARBA" id="ARBA00022679"/>
    </source>
</evidence>
<dbReference type="PROSITE" id="PS50005">
    <property type="entry name" value="TPR"/>
    <property type="match status" value="2"/>
</dbReference>
<dbReference type="EMBL" id="FNCI01000004">
    <property type="protein sequence ID" value="SDG08559.1"/>
    <property type="molecule type" value="Genomic_DNA"/>
</dbReference>
<dbReference type="InterPro" id="IPR019734">
    <property type="entry name" value="TPR_rpt"/>
</dbReference>
<feature type="repeat" description="TPR" evidence="8">
    <location>
        <begin position="128"/>
        <end position="161"/>
    </location>
</feature>
<name>A0A1G7REF8_9GAMM</name>
<evidence type="ECO:0000256" key="3">
    <source>
        <dbReference type="ARBA" id="ARBA00011970"/>
    </source>
</evidence>
<dbReference type="InterPro" id="IPR006342">
    <property type="entry name" value="FkbM_mtfrase"/>
</dbReference>
<feature type="compositionally biased region" description="Polar residues" evidence="9">
    <location>
        <begin position="939"/>
        <end position="949"/>
    </location>
</feature>
<dbReference type="SUPFAM" id="SSF53756">
    <property type="entry name" value="UDP-Glycosyltransferase/glycogen phosphorylase"/>
    <property type="match status" value="1"/>
</dbReference>
<dbReference type="OrthoDB" id="255821at2"/>
<evidence type="ECO:0000256" key="1">
    <source>
        <dbReference type="ARBA" id="ARBA00004922"/>
    </source>
</evidence>
<dbReference type="InterPro" id="IPR029063">
    <property type="entry name" value="SAM-dependent_MTases_sf"/>
</dbReference>
<keyword evidence="12" id="KW-0489">Methyltransferase</keyword>
<feature type="domain" description="O-GlcNAc transferase C-terminal" evidence="11">
    <location>
        <begin position="416"/>
        <end position="591"/>
    </location>
</feature>
<dbReference type="GO" id="GO:0097363">
    <property type="term" value="F:protein O-acetylglucosaminyltransferase activity"/>
    <property type="evidence" value="ECO:0007669"/>
    <property type="project" value="UniProtKB-EC"/>
</dbReference>
<dbReference type="Gene3D" id="3.40.50.150">
    <property type="entry name" value="Vaccinia Virus protein VP39"/>
    <property type="match status" value="1"/>
</dbReference>
<evidence type="ECO:0000313" key="13">
    <source>
        <dbReference type="Proteomes" id="UP000198641"/>
    </source>
</evidence>
<dbReference type="PANTHER" id="PTHR44835">
    <property type="entry name" value="UDP-N-ACETYLGLUCOSAMINE--PEPTIDE N-ACETYLGLUCOSAMINYLTRANSFERASE SPINDLY-RELATED"/>
    <property type="match status" value="1"/>
</dbReference>
<dbReference type="EC" id="2.4.1.255" evidence="3"/>
<dbReference type="Gene3D" id="1.25.40.10">
    <property type="entry name" value="Tetratricopeptide repeat domain"/>
    <property type="match status" value="1"/>
</dbReference>
<dbReference type="GO" id="GO:0032259">
    <property type="term" value="P:methylation"/>
    <property type="evidence" value="ECO:0007669"/>
    <property type="project" value="UniProtKB-KW"/>
</dbReference>
<dbReference type="PANTHER" id="PTHR44835:SF1">
    <property type="entry name" value="PROTEIN O-GLCNAC TRANSFERASE"/>
    <property type="match status" value="1"/>
</dbReference>
<dbReference type="Proteomes" id="UP000198641">
    <property type="component" value="Unassembled WGS sequence"/>
</dbReference>
<evidence type="ECO:0000259" key="10">
    <source>
        <dbReference type="Pfam" id="PF05050"/>
    </source>
</evidence>
<dbReference type="Gene3D" id="3.40.50.2000">
    <property type="entry name" value="Glycogen Phosphorylase B"/>
    <property type="match status" value="1"/>
</dbReference>
<keyword evidence="13" id="KW-1185">Reference proteome</keyword>
<dbReference type="RefSeq" id="WP_092524807.1">
    <property type="nucleotide sequence ID" value="NZ_FNCI01000004.1"/>
</dbReference>